<name>A0A8H6HIU9_9AGAR</name>
<feature type="compositionally biased region" description="Basic and acidic residues" evidence="1">
    <location>
        <begin position="350"/>
        <end position="364"/>
    </location>
</feature>
<evidence type="ECO:0000313" key="2">
    <source>
        <dbReference type="EMBL" id="KAF6746997.1"/>
    </source>
</evidence>
<feature type="compositionally biased region" description="Basic and acidic residues" evidence="1">
    <location>
        <begin position="184"/>
        <end position="204"/>
    </location>
</feature>
<feature type="region of interest" description="Disordered" evidence="1">
    <location>
        <begin position="264"/>
        <end position="283"/>
    </location>
</feature>
<dbReference type="EMBL" id="JACGCI010000086">
    <property type="protein sequence ID" value="KAF6746997.1"/>
    <property type="molecule type" value="Genomic_DNA"/>
</dbReference>
<feature type="region of interest" description="Disordered" evidence="1">
    <location>
        <begin position="149"/>
        <end position="204"/>
    </location>
</feature>
<accession>A0A8H6HIU9</accession>
<dbReference type="Proteomes" id="UP000521943">
    <property type="component" value="Unassembled WGS sequence"/>
</dbReference>
<feature type="region of interest" description="Disordered" evidence="1">
    <location>
        <begin position="337"/>
        <end position="408"/>
    </location>
</feature>
<organism evidence="2 3">
    <name type="scientific">Ephemerocybe angulata</name>
    <dbReference type="NCBI Taxonomy" id="980116"/>
    <lineage>
        <taxon>Eukaryota</taxon>
        <taxon>Fungi</taxon>
        <taxon>Dikarya</taxon>
        <taxon>Basidiomycota</taxon>
        <taxon>Agaricomycotina</taxon>
        <taxon>Agaricomycetes</taxon>
        <taxon>Agaricomycetidae</taxon>
        <taxon>Agaricales</taxon>
        <taxon>Agaricineae</taxon>
        <taxon>Psathyrellaceae</taxon>
        <taxon>Ephemerocybe</taxon>
    </lineage>
</organism>
<reference evidence="2 3" key="1">
    <citation type="submission" date="2020-07" db="EMBL/GenBank/DDBJ databases">
        <title>Comparative genomics of pyrophilous fungi reveals a link between fire events and developmental genes.</title>
        <authorList>
            <consortium name="DOE Joint Genome Institute"/>
            <person name="Steindorff A.S."/>
            <person name="Carver A."/>
            <person name="Calhoun S."/>
            <person name="Stillman K."/>
            <person name="Liu H."/>
            <person name="Lipzen A."/>
            <person name="Pangilinan J."/>
            <person name="Labutti K."/>
            <person name="Bruns T.D."/>
            <person name="Grigoriev I.V."/>
        </authorList>
    </citation>
    <scope>NUCLEOTIDE SEQUENCE [LARGE SCALE GENOMIC DNA]</scope>
    <source>
        <strain evidence="2 3">CBS 144469</strain>
    </source>
</reference>
<sequence>MVDFQYSEISTNKLRTVGPSRPVNLVDNSEPMREVHCVQRTPTQTTIQRRLDQRKIIGQIVPSTVGTRWCIYGTRGRELCQEDLPVGAVVEWVYTLGTGWNASGTEGRMFSQEKPGVVVGWLQYIEKSRMEMRCNESYTQNDACNLGGTRTIPARNRSTAQSHRSNATRNVRRTHKRENVLSPQRREEGTNSRMSERCKGRDRTRGPWIAMGERKRDAENGNGAGVSALRVPLRRIDHETECQERTTYDRIDREEARDRVTVAHRRHQNQVCKRGAGDVEKAASHKLQERPILLIRRRPMGAMEGVGVPSATMFPQCWAWSRSMRYITEDFDDEGRGWGLEMKGRQGSSRFDDKKSAPRVRPGDLRPALRRRNGNLFTRRMGSRSPSSGSALERGKVSQVPGGIRQAT</sequence>
<evidence type="ECO:0000313" key="3">
    <source>
        <dbReference type="Proteomes" id="UP000521943"/>
    </source>
</evidence>
<keyword evidence="3" id="KW-1185">Reference proteome</keyword>
<dbReference type="AlphaFoldDB" id="A0A8H6HIU9"/>
<proteinExistence type="predicted"/>
<comment type="caution">
    <text evidence="2">The sequence shown here is derived from an EMBL/GenBank/DDBJ whole genome shotgun (WGS) entry which is preliminary data.</text>
</comment>
<feature type="compositionally biased region" description="Low complexity" evidence="1">
    <location>
        <begin position="379"/>
        <end position="390"/>
    </location>
</feature>
<gene>
    <name evidence="2" type="ORF">DFP72DRAFT_854842</name>
</gene>
<evidence type="ECO:0000256" key="1">
    <source>
        <dbReference type="SAM" id="MobiDB-lite"/>
    </source>
</evidence>
<protein>
    <submittedName>
        <fullName evidence="2">Uncharacterized protein</fullName>
    </submittedName>
</protein>
<feature type="compositionally biased region" description="Polar residues" evidence="1">
    <location>
        <begin position="156"/>
        <end position="169"/>
    </location>
</feature>